<protein>
    <recommendedName>
        <fullName evidence="4">ABC transporter permease</fullName>
    </recommendedName>
</protein>
<keyword evidence="1" id="KW-1133">Transmembrane helix</keyword>
<accession>A0A2H0KK37</accession>
<evidence type="ECO:0000313" key="3">
    <source>
        <dbReference type="Proteomes" id="UP000229497"/>
    </source>
</evidence>
<dbReference type="Proteomes" id="UP000229497">
    <property type="component" value="Unassembled WGS sequence"/>
</dbReference>
<sequence length="68" mass="7961">MYIFSNLIREKLSDFFVNLSASCFFAASITPGFKTQNTVDLYLSIFNYLIFAIIYFISSITILKHRYE</sequence>
<evidence type="ECO:0000313" key="2">
    <source>
        <dbReference type="EMBL" id="PIQ71612.1"/>
    </source>
</evidence>
<keyword evidence="1" id="KW-0472">Membrane</keyword>
<organism evidence="2 3">
    <name type="scientific">Candidatus Roizmanbacteria bacterium CG11_big_fil_rev_8_21_14_0_20_37_16</name>
    <dbReference type="NCBI Taxonomy" id="1974857"/>
    <lineage>
        <taxon>Bacteria</taxon>
        <taxon>Candidatus Roizmaniibacteriota</taxon>
    </lineage>
</organism>
<evidence type="ECO:0008006" key="4">
    <source>
        <dbReference type="Google" id="ProtNLM"/>
    </source>
</evidence>
<proteinExistence type="predicted"/>
<feature type="transmembrane region" description="Helical" evidence="1">
    <location>
        <begin position="12"/>
        <end position="33"/>
    </location>
</feature>
<name>A0A2H0KK37_9BACT</name>
<comment type="caution">
    <text evidence="2">The sequence shown here is derived from an EMBL/GenBank/DDBJ whole genome shotgun (WGS) entry which is preliminary data.</text>
</comment>
<keyword evidence="1" id="KW-0812">Transmembrane</keyword>
<evidence type="ECO:0000256" key="1">
    <source>
        <dbReference type="SAM" id="Phobius"/>
    </source>
</evidence>
<dbReference type="EMBL" id="PCVK01000071">
    <property type="protein sequence ID" value="PIQ71612.1"/>
    <property type="molecule type" value="Genomic_DNA"/>
</dbReference>
<gene>
    <name evidence="2" type="ORF">COV87_02400</name>
</gene>
<feature type="transmembrane region" description="Helical" evidence="1">
    <location>
        <begin position="45"/>
        <end position="63"/>
    </location>
</feature>
<dbReference type="AlphaFoldDB" id="A0A2H0KK37"/>
<reference evidence="2 3" key="1">
    <citation type="submission" date="2017-09" db="EMBL/GenBank/DDBJ databases">
        <title>Depth-based differentiation of microbial function through sediment-hosted aquifers and enrichment of novel symbionts in the deep terrestrial subsurface.</title>
        <authorList>
            <person name="Probst A.J."/>
            <person name="Ladd B."/>
            <person name="Jarett J.K."/>
            <person name="Geller-Mcgrath D.E."/>
            <person name="Sieber C.M."/>
            <person name="Emerson J.B."/>
            <person name="Anantharaman K."/>
            <person name="Thomas B.C."/>
            <person name="Malmstrom R."/>
            <person name="Stieglmeier M."/>
            <person name="Klingl A."/>
            <person name="Woyke T."/>
            <person name="Ryan C.M."/>
            <person name="Banfield J.F."/>
        </authorList>
    </citation>
    <scope>NUCLEOTIDE SEQUENCE [LARGE SCALE GENOMIC DNA]</scope>
    <source>
        <strain evidence="2">CG11_big_fil_rev_8_21_14_0_20_37_16</strain>
    </source>
</reference>